<feature type="domain" description="HTH cro/C1-type" evidence="2">
    <location>
        <begin position="4"/>
        <end position="58"/>
    </location>
</feature>
<evidence type="ECO:0000313" key="3">
    <source>
        <dbReference type="EMBL" id="NHF60292.1"/>
    </source>
</evidence>
<dbReference type="Gene3D" id="1.10.260.40">
    <property type="entry name" value="lambda repressor-like DNA-binding domains"/>
    <property type="match status" value="1"/>
</dbReference>
<accession>A0A967AUQ2</accession>
<dbReference type="SMART" id="SM00530">
    <property type="entry name" value="HTH_XRE"/>
    <property type="match status" value="1"/>
</dbReference>
<dbReference type="RefSeq" id="WP_152574806.1">
    <property type="nucleotide sequence ID" value="NZ_VIKU02000004.1"/>
</dbReference>
<organism evidence="3 4">
    <name type="scientific">Pelagihabitans pacificus</name>
    <dbReference type="NCBI Taxonomy" id="2696054"/>
    <lineage>
        <taxon>Bacteria</taxon>
        <taxon>Pseudomonadati</taxon>
        <taxon>Bacteroidota</taxon>
        <taxon>Flavobacteriia</taxon>
        <taxon>Flavobacteriales</taxon>
        <taxon>Flavobacteriaceae</taxon>
        <taxon>Pelagihabitans</taxon>
    </lineage>
</organism>
<protein>
    <submittedName>
        <fullName evidence="3">Helix-turn-helix transcriptional regulator</fullName>
    </submittedName>
</protein>
<dbReference type="EMBL" id="VIKU02000004">
    <property type="protein sequence ID" value="NHF60292.1"/>
    <property type="molecule type" value="Genomic_DNA"/>
</dbReference>
<evidence type="ECO:0000313" key="4">
    <source>
        <dbReference type="Proteomes" id="UP000707206"/>
    </source>
</evidence>
<dbReference type="InterPro" id="IPR010982">
    <property type="entry name" value="Lambda_DNA-bd_dom_sf"/>
</dbReference>
<proteinExistence type="predicted"/>
<dbReference type="Proteomes" id="UP000707206">
    <property type="component" value="Unassembled WGS sequence"/>
</dbReference>
<dbReference type="CDD" id="cd00093">
    <property type="entry name" value="HTH_XRE"/>
    <property type="match status" value="1"/>
</dbReference>
<dbReference type="Pfam" id="PF01381">
    <property type="entry name" value="HTH_3"/>
    <property type="match status" value="1"/>
</dbReference>
<dbReference type="GO" id="GO:0003677">
    <property type="term" value="F:DNA binding"/>
    <property type="evidence" value="ECO:0007669"/>
    <property type="project" value="UniProtKB-KW"/>
</dbReference>
<reference evidence="3" key="1">
    <citation type="submission" date="2019-07" db="EMBL/GenBank/DDBJ databases">
        <authorList>
            <person name="De-Chao Zhang Q."/>
        </authorList>
    </citation>
    <scope>NUCLEOTIDE SEQUENCE</scope>
    <source>
        <strain evidence="3">TP-CH-4</strain>
    </source>
</reference>
<dbReference type="AlphaFoldDB" id="A0A967AUQ2"/>
<sequence length="235" mass="27102">MFIFKQLRRKKNISQTDLAVAIGVSLRTIQLYEKKNANIPIKNLTKIAQYFEMTLSELYRLELEENQGLYHINGTNLRGNSEFKTLENNKYLAIVPLITEDFYAAYVRSYEDDDFILKRPRVSFVLEHYDQSECVAFEIANRAMDNGEVESIPLNSVVLGKLVSKKNIGQLIEKHHIFIIVYKEGILCKEIVGVNEKQDTIICHSFNTSPEYADFAILLKDINQLFAVIKKQVDS</sequence>
<reference evidence="3" key="2">
    <citation type="submission" date="2020-03" db="EMBL/GenBank/DDBJ databases">
        <title>Flavobacteriaceae bacterium strain TP-CH-4, a member of the family Flavobacteriaceae isolated from a deep-sea seamount.</title>
        <authorList>
            <person name="Zhang D.-C."/>
        </authorList>
    </citation>
    <scope>NUCLEOTIDE SEQUENCE</scope>
    <source>
        <strain evidence="3">TP-CH-4</strain>
    </source>
</reference>
<evidence type="ECO:0000259" key="2">
    <source>
        <dbReference type="PROSITE" id="PS50943"/>
    </source>
</evidence>
<name>A0A967AUQ2_9FLAO</name>
<dbReference type="PANTHER" id="PTHR46558">
    <property type="entry name" value="TRACRIPTIONAL REGULATORY PROTEIN-RELATED-RELATED"/>
    <property type="match status" value="1"/>
</dbReference>
<dbReference type="SUPFAM" id="SSF47413">
    <property type="entry name" value="lambda repressor-like DNA-binding domains"/>
    <property type="match status" value="1"/>
</dbReference>
<comment type="caution">
    <text evidence="3">The sequence shown here is derived from an EMBL/GenBank/DDBJ whole genome shotgun (WGS) entry which is preliminary data.</text>
</comment>
<keyword evidence="1" id="KW-0238">DNA-binding</keyword>
<evidence type="ECO:0000256" key="1">
    <source>
        <dbReference type="ARBA" id="ARBA00023125"/>
    </source>
</evidence>
<gene>
    <name evidence="3" type="ORF">FK220_013140</name>
</gene>
<dbReference type="PANTHER" id="PTHR46558:SF4">
    <property type="entry name" value="DNA-BIDING PHAGE PROTEIN"/>
    <property type="match status" value="1"/>
</dbReference>
<dbReference type="InterPro" id="IPR001387">
    <property type="entry name" value="Cro/C1-type_HTH"/>
</dbReference>
<keyword evidence="4" id="KW-1185">Reference proteome</keyword>
<dbReference type="PROSITE" id="PS50943">
    <property type="entry name" value="HTH_CROC1"/>
    <property type="match status" value="1"/>
</dbReference>